<evidence type="ECO:0000313" key="2">
    <source>
        <dbReference type="Proteomes" id="UP000251402"/>
    </source>
</evidence>
<dbReference type="NCBIfam" id="TIGR03696">
    <property type="entry name" value="Rhs_assc_core"/>
    <property type="match status" value="1"/>
</dbReference>
<reference evidence="1" key="1">
    <citation type="submission" date="2019-08" db="EMBL/GenBank/DDBJ databases">
        <title>Comparative genome analysis confer to the adaptation heavy metal polluted environment.</title>
        <authorList>
            <person name="Li Y."/>
        </authorList>
    </citation>
    <scope>NUCLEOTIDE SEQUENCE [LARGE SCALE GENOMIC DNA]</scope>
    <source>
        <strain evidence="1">P1</strain>
    </source>
</reference>
<dbReference type="OrthoDB" id="1274715at2"/>
<protein>
    <recommendedName>
        <fullName evidence="3">RHS repeat-associated core domain-containing protein</fullName>
    </recommendedName>
</protein>
<gene>
    <name evidence="1" type="ORF">DEO27_003515</name>
</gene>
<dbReference type="KEGG" id="mrub:DEO27_003515"/>
<evidence type="ECO:0000313" key="1">
    <source>
        <dbReference type="EMBL" id="QEM09122.1"/>
    </source>
</evidence>
<dbReference type="InterPro" id="IPR022385">
    <property type="entry name" value="Rhs_assc_core"/>
</dbReference>
<organism evidence="1 2">
    <name type="scientific">Mucilaginibacter rubeus</name>
    <dbReference type="NCBI Taxonomy" id="2027860"/>
    <lineage>
        <taxon>Bacteria</taxon>
        <taxon>Pseudomonadati</taxon>
        <taxon>Bacteroidota</taxon>
        <taxon>Sphingobacteriia</taxon>
        <taxon>Sphingobacteriales</taxon>
        <taxon>Sphingobacteriaceae</taxon>
        <taxon>Mucilaginibacter</taxon>
    </lineage>
</organism>
<dbReference type="EMBL" id="CP043450">
    <property type="protein sequence ID" value="QEM09122.1"/>
    <property type="molecule type" value="Genomic_DNA"/>
</dbReference>
<proteinExistence type="predicted"/>
<evidence type="ECO:0008006" key="3">
    <source>
        <dbReference type="Google" id="ProtNLM"/>
    </source>
</evidence>
<dbReference type="Gene3D" id="2.180.10.10">
    <property type="entry name" value="RHS repeat-associated core"/>
    <property type="match status" value="1"/>
</dbReference>
<dbReference type="AlphaFoldDB" id="A0A5C1HTA8"/>
<name>A0A5C1HTA8_9SPHI</name>
<keyword evidence="2" id="KW-1185">Reference proteome</keyword>
<sequence>MNRNYDAALGRFIAVDPMAEATESMSVYQYANNNPIMMNDPEGNYAQSLYYSFMSNPQAAVASPFSDPNFNARMRAAFKLRYVVRTFRNCKFLYFCLYHDSGSNNKVNLKVEV</sequence>
<accession>A0A5C1HTA8</accession>
<dbReference type="Proteomes" id="UP000251402">
    <property type="component" value="Chromosome"/>
</dbReference>